<evidence type="ECO:0000313" key="10">
    <source>
        <dbReference type="Proteomes" id="UP001500101"/>
    </source>
</evidence>
<organism evidence="9 10">
    <name type="scientific">Sphingobacterium kyonggiense</name>
    <dbReference type="NCBI Taxonomy" id="714075"/>
    <lineage>
        <taxon>Bacteria</taxon>
        <taxon>Pseudomonadati</taxon>
        <taxon>Bacteroidota</taxon>
        <taxon>Sphingobacteriia</taxon>
        <taxon>Sphingobacteriales</taxon>
        <taxon>Sphingobacteriaceae</taxon>
        <taxon>Sphingobacterium</taxon>
    </lineage>
</organism>
<dbReference type="Proteomes" id="UP001500101">
    <property type="component" value="Unassembled WGS sequence"/>
</dbReference>
<dbReference type="PANTHER" id="PTHR40074">
    <property type="entry name" value="O-ACETYLTRANSFERASE WECH"/>
    <property type="match status" value="1"/>
</dbReference>
<dbReference type="PANTHER" id="PTHR40074:SF2">
    <property type="entry name" value="O-ACETYLTRANSFERASE WECH"/>
    <property type="match status" value="1"/>
</dbReference>
<keyword evidence="6 7" id="KW-0472">Membrane</keyword>
<comment type="subcellular location">
    <subcellularLocation>
        <location evidence="1">Cell membrane</location>
        <topology evidence="1">Multi-pass membrane protein</topology>
    </subcellularLocation>
</comment>
<keyword evidence="5 7" id="KW-1133">Transmembrane helix</keyword>
<keyword evidence="10" id="KW-1185">Reference proteome</keyword>
<feature type="transmembrane region" description="Helical" evidence="7">
    <location>
        <begin position="211"/>
        <end position="230"/>
    </location>
</feature>
<feature type="domain" description="Acyltransferase 3" evidence="8">
    <location>
        <begin position="6"/>
        <end position="324"/>
    </location>
</feature>
<dbReference type="RefSeq" id="WP_344673930.1">
    <property type="nucleotide sequence ID" value="NZ_BAAAZI010000006.1"/>
</dbReference>
<keyword evidence="4 7" id="KW-0812">Transmembrane</keyword>
<sequence>MEEKNTYIVYLRVIATIFVVLIHASTGFLYRIDTQAFDWKYANWINAATRCSVPIFVIISGALLIPKEESTWTFYKKRIPKLLYPFIFWTIIYLIYYFYKFTKFELLSAEKIWSISQDKILHGANAHLWYLYMIIGLYLALPFLRKILIQSSRGEIEIFLALWLLSMFFMSKPLYAVTPKFDLTFFSGYIGYLVLGYYLSNYDFKFKNKKLIYPLIYILMVVIAAIGTQMLNTDVKKLNTFFYNYVFATTAIAAGALFVWIREISKQNKAPEWVLLIDKYSFGIYLAHIIPLNFLHPLISTFVGTAWVIPLATISTIIISILITFILRKLPFGKYVSG</sequence>
<evidence type="ECO:0000256" key="5">
    <source>
        <dbReference type="ARBA" id="ARBA00022989"/>
    </source>
</evidence>
<keyword evidence="3" id="KW-1003">Cell membrane</keyword>
<comment type="similarity">
    <text evidence="2">Belongs to the acyltransferase 3 family.</text>
</comment>
<gene>
    <name evidence="9" type="ORF">GCM10022216_14230</name>
</gene>
<evidence type="ECO:0000256" key="3">
    <source>
        <dbReference type="ARBA" id="ARBA00022475"/>
    </source>
</evidence>
<dbReference type="InterPro" id="IPR002656">
    <property type="entry name" value="Acyl_transf_3_dom"/>
</dbReference>
<evidence type="ECO:0000256" key="4">
    <source>
        <dbReference type="ARBA" id="ARBA00022692"/>
    </source>
</evidence>
<dbReference type="GO" id="GO:0016746">
    <property type="term" value="F:acyltransferase activity"/>
    <property type="evidence" value="ECO:0007669"/>
    <property type="project" value="UniProtKB-KW"/>
</dbReference>
<keyword evidence="9" id="KW-0012">Acyltransferase</keyword>
<evidence type="ECO:0000259" key="8">
    <source>
        <dbReference type="Pfam" id="PF01757"/>
    </source>
</evidence>
<feature type="transmembrane region" description="Helical" evidence="7">
    <location>
        <begin position="156"/>
        <end position="175"/>
    </location>
</feature>
<feature type="transmembrane region" description="Helical" evidence="7">
    <location>
        <begin position="181"/>
        <end position="199"/>
    </location>
</feature>
<evidence type="ECO:0000256" key="6">
    <source>
        <dbReference type="ARBA" id="ARBA00023136"/>
    </source>
</evidence>
<feature type="transmembrane region" description="Helical" evidence="7">
    <location>
        <begin position="242"/>
        <end position="261"/>
    </location>
</feature>
<dbReference type="EMBL" id="BAAAZI010000006">
    <property type="protein sequence ID" value="GAA4137828.1"/>
    <property type="molecule type" value="Genomic_DNA"/>
</dbReference>
<evidence type="ECO:0000256" key="2">
    <source>
        <dbReference type="ARBA" id="ARBA00007400"/>
    </source>
</evidence>
<feature type="transmembrane region" description="Helical" evidence="7">
    <location>
        <begin position="44"/>
        <end position="66"/>
    </location>
</feature>
<proteinExistence type="inferred from homology"/>
<reference evidence="10" key="1">
    <citation type="journal article" date="2019" name="Int. J. Syst. Evol. Microbiol.">
        <title>The Global Catalogue of Microorganisms (GCM) 10K type strain sequencing project: providing services to taxonomists for standard genome sequencing and annotation.</title>
        <authorList>
            <consortium name="The Broad Institute Genomics Platform"/>
            <consortium name="The Broad Institute Genome Sequencing Center for Infectious Disease"/>
            <person name="Wu L."/>
            <person name="Ma J."/>
        </authorList>
    </citation>
    <scope>NUCLEOTIDE SEQUENCE [LARGE SCALE GENOMIC DNA]</scope>
    <source>
        <strain evidence="10">JCM 16704</strain>
    </source>
</reference>
<dbReference type="Pfam" id="PF01757">
    <property type="entry name" value="Acyl_transf_3"/>
    <property type="match status" value="1"/>
</dbReference>
<evidence type="ECO:0000256" key="1">
    <source>
        <dbReference type="ARBA" id="ARBA00004651"/>
    </source>
</evidence>
<evidence type="ECO:0000256" key="7">
    <source>
        <dbReference type="SAM" id="Phobius"/>
    </source>
</evidence>
<feature type="transmembrane region" description="Helical" evidence="7">
    <location>
        <begin position="307"/>
        <end position="327"/>
    </location>
</feature>
<feature type="transmembrane region" description="Helical" evidence="7">
    <location>
        <begin position="82"/>
        <end position="99"/>
    </location>
</feature>
<protein>
    <submittedName>
        <fullName evidence="9">Acyltransferase family protein</fullName>
    </submittedName>
</protein>
<feature type="transmembrane region" description="Helical" evidence="7">
    <location>
        <begin position="7"/>
        <end position="32"/>
    </location>
</feature>
<feature type="transmembrane region" description="Helical" evidence="7">
    <location>
        <begin position="127"/>
        <end position="144"/>
    </location>
</feature>
<feature type="transmembrane region" description="Helical" evidence="7">
    <location>
        <begin position="273"/>
        <end position="295"/>
    </location>
</feature>
<name>A0ABP7YLB9_9SPHI</name>
<accession>A0ABP7YLB9</accession>
<keyword evidence="9" id="KW-0808">Transferase</keyword>
<comment type="caution">
    <text evidence="9">The sequence shown here is derived from an EMBL/GenBank/DDBJ whole genome shotgun (WGS) entry which is preliminary data.</text>
</comment>
<evidence type="ECO:0000313" key="9">
    <source>
        <dbReference type="EMBL" id="GAA4137828.1"/>
    </source>
</evidence>